<gene>
    <name evidence="3" type="ORF">ACFQKB_04500</name>
</gene>
<dbReference type="RefSeq" id="WP_160823724.1">
    <property type="nucleotide sequence ID" value="NZ_JBHSXE010000001.1"/>
</dbReference>
<keyword evidence="1" id="KW-0418">Kinase</keyword>
<dbReference type="SUPFAM" id="SSF55874">
    <property type="entry name" value="ATPase domain of HSP90 chaperone/DNA topoisomerase II/histidine kinase"/>
    <property type="match status" value="1"/>
</dbReference>
<protein>
    <submittedName>
        <fullName evidence="3">ATP-binding protein</fullName>
    </submittedName>
</protein>
<dbReference type="InterPro" id="IPR003594">
    <property type="entry name" value="HATPase_dom"/>
</dbReference>
<accession>A0ABW2CEV2</accession>
<reference evidence="4" key="1">
    <citation type="journal article" date="2019" name="Int. J. Syst. Evol. Microbiol.">
        <title>The Global Catalogue of Microorganisms (GCM) 10K type strain sequencing project: providing services to taxonomists for standard genome sequencing and annotation.</title>
        <authorList>
            <consortium name="The Broad Institute Genomics Platform"/>
            <consortium name="The Broad Institute Genome Sequencing Center for Infectious Disease"/>
            <person name="Wu L."/>
            <person name="Ma J."/>
        </authorList>
    </citation>
    <scope>NUCLEOTIDE SEQUENCE [LARGE SCALE GENOMIC DNA]</scope>
    <source>
        <strain evidence="4">JCM 3369</strain>
    </source>
</reference>
<keyword evidence="1" id="KW-0723">Serine/threonine-protein kinase</keyword>
<dbReference type="InterPro" id="IPR050267">
    <property type="entry name" value="Anti-sigma-factor_SerPK"/>
</dbReference>
<dbReference type="Gene3D" id="3.30.565.10">
    <property type="entry name" value="Histidine kinase-like ATPase, C-terminal domain"/>
    <property type="match status" value="1"/>
</dbReference>
<dbReference type="PANTHER" id="PTHR35526:SF3">
    <property type="entry name" value="ANTI-SIGMA-F FACTOR RSBW"/>
    <property type="match status" value="1"/>
</dbReference>
<name>A0ABW2CEV2_9ACTN</name>
<proteinExistence type="predicted"/>
<evidence type="ECO:0000259" key="2">
    <source>
        <dbReference type="Pfam" id="PF13581"/>
    </source>
</evidence>
<dbReference type="PANTHER" id="PTHR35526">
    <property type="entry name" value="ANTI-SIGMA-F FACTOR RSBW-RELATED"/>
    <property type="match status" value="1"/>
</dbReference>
<dbReference type="EMBL" id="JBHSXS010000002">
    <property type="protein sequence ID" value="MFC6879020.1"/>
    <property type="molecule type" value="Genomic_DNA"/>
</dbReference>
<dbReference type="GO" id="GO:0005524">
    <property type="term" value="F:ATP binding"/>
    <property type="evidence" value="ECO:0007669"/>
    <property type="project" value="UniProtKB-KW"/>
</dbReference>
<comment type="caution">
    <text evidence="3">The sequence shown here is derived from an EMBL/GenBank/DDBJ whole genome shotgun (WGS) entry which is preliminary data.</text>
</comment>
<keyword evidence="3" id="KW-0547">Nucleotide-binding</keyword>
<keyword evidence="3" id="KW-0067">ATP-binding</keyword>
<evidence type="ECO:0000313" key="4">
    <source>
        <dbReference type="Proteomes" id="UP001596380"/>
    </source>
</evidence>
<dbReference type="Pfam" id="PF13581">
    <property type="entry name" value="HATPase_c_2"/>
    <property type="match status" value="1"/>
</dbReference>
<dbReference type="CDD" id="cd16936">
    <property type="entry name" value="HATPase_RsbW-like"/>
    <property type="match status" value="1"/>
</dbReference>
<dbReference type="InterPro" id="IPR036890">
    <property type="entry name" value="HATPase_C_sf"/>
</dbReference>
<evidence type="ECO:0000256" key="1">
    <source>
        <dbReference type="ARBA" id="ARBA00022527"/>
    </source>
</evidence>
<keyword evidence="1" id="KW-0808">Transferase</keyword>
<keyword evidence="4" id="KW-1185">Reference proteome</keyword>
<dbReference type="Proteomes" id="UP001596380">
    <property type="component" value="Unassembled WGS sequence"/>
</dbReference>
<organism evidence="3 4">
    <name type="scientific">Actinomadura yumaensis</name>
    <dbReference type="NCBI Taxonomy" id="111807"/>
    <lineage>
        <taxon>Bacteria</taxon>
        <taxon>Bacillati</taxon>
        <taxon>Actinomycetota</taxon>
        <taxon>Actinomycetes</taxon>
        <taxon>Streptosporangiales</taxon>
        <taxon>Thermomonosporaceae</taxon>
        <taxon>Actinomadura</taxon>
    </lineage>
</organism>
<feature type="domain" description="Histidine kinase/HSP90-like ATPase" evidence="2">
    <location>
        <begin position="44"/>
        <end position="147"/>
    </location>
</feature>
<evidence type="ECO:0000313" key="3">
    <source>
        <dbReference type="EMBL" id="MFC6879020.1"/>
    </source>
</evidence>
<sequence>MKVVTAGAEVVRVLDWKALPGAGTAGAARLLLEGRIAVGGLSPFFKERVGDLCLATSELVTNACKETPETPIRFRVVFRVRAVWLGVWDASDVLPPEPAPVDELDFAALDGLAEEQLVTGRGLAIVRELADTCGVTSTPPNGKWVWAEFACPLSRQDGPRGG</sequence>